<keyword evidence="2" id="KW-1185">Reference proteome</keyword>
<organism evidence="1 2">
    <name type="scientific">Plakobranchus ocellatus</name>
    <dbReference type="NCBI Taxonomy" id="259542"/>
    <lineage>
        <taxon>Eukaryota</taxon>
        <taxon>Metazoa</taxon>
        <taxon>Spiralia</taxon>
        <taxon>Lophotrochozoa</taxon>
        <taxon>Mollusca</taxon>
        <taxon>Gastropoda</taxon>
        <taxon>Heterobranchia</taxon>
        <taxon>Euthyneura</taxon>
        <taxon>Panpulmonata</taxon>
        <taxon>Sacoglossa</taxon>
        <taxon>Placobranchoidea</taxon>
        <taxon>Plakobranchidae</taxon>
        <taxon>Plakobranchus</taxon>
    </lineage>
</organism>
<evidence type="ECO:0000313" key="1">
    <source>
        <dbReference type="EMBL" id="GFO39032.1"/>
    </source>
</evidence>
<evidence type="ECO:0008006" key="3">
    <source>
        <dbReference type="Google" id="ProtNLM"/>
    </source>
</evidence>
<gene>
    <name evidence="1" type="ORF">PoB_006553700</name>
</gene>
<dbReference type="AlphaFoldDB" id="A0AAV4D4A6"/>
<dbReference type="Proteomes" id="UP000735302">
    <property type="component" value="Unassembled WGS sequence"/>
</dbReference>
<accession>A0AAV4D4A6</accession>
<reference evidence="1 2" key="1">
    <citation type="journal article" date="2021" name="Elife">
        <title>Chloroplast acquisition without the gene transfer in kleptoplastic sea slugs, Plakobranchus ocellatus.</title>
        <authorList>
            <person name="Maeda T."/>
            <person name="Takahashi S."/>
            <person name="Yoshida T."/>
            <person name="Shimamura S."/>
            <person name="Takaki Y."/>
            <person name="Nagai Y."/>
            <person name="Toyoda A."/>
            <person name="Suzuki Y."/>
            <person name="Arimoto A."/>
            <person name="Ishii H."/>
            <person name="Satoh N."/>
            <person name="Nishiyama T."/>
            <person name="Hasebe M."/>
            <person name="Maruyama T."/>
            <person name="Minagawa J."/>
            <person name="Obokata J."/>
            <person name="Shigenobu S."/>
        </authorList>
    </citation>
    <scope>NUCLEOTIDE SEQUENCE [LARGE SCALE GENOMIC DNA]</scope>
</reference>
<dbReference type="EMBL" id="BLXT01007370">
    <property type="protein sequence ID" value="GFO39032.1"/>
    <property type="molecule type" value="Genomic_DNA"/>
</dbReference>
<protein>
    <recommendedName>
        <fullName evidence="3">PiggyBac transposable element-derived protein 4 C-terminal zinc-ribbon domain-containing protein</fullName>
    </recommendedName>
</protein>
<comment type="caution">
    <text evidence="1">The sequence shown here is derived from an EMBL/GenBank/DDBJ whole genome shotgun (WGS) entry which is preliminary data.</text>
</comment>
<proteinExistence type="predicted"/>
<evidence type="ECO:0000313" key="2">
    <source>
        <dbReference type="Proteomes" id="UP000735302"/>
    </source>
</evidence>
<name>A0AAV4D4A6_9GAST</name>
<sequence length="90" mass="10301">MKPQLERRQAITNLPRYTKTLVDIALEPYSLDAAQAQEQVSMARKRGRCIMCPRRREVKTPLRCCVCNFCKNSICSKHSTKLIICAACQN</sequence>